<organism evidence="2 3">
    <name type="scientific">Periplaneta americana</name>
    <name type="common">American cockroach</name>
    <name type="synonym">Blatta americana</name>
    <dbReference type="NCBI Taxonomy" id="6978"/>
    <lineage>
        <taxon>Eukaryota</taxon>
        <taxon>Metazoa</taxon>
        <taxon>Ecdysozoa</taxon>
        <taxon>Arthropoda</taxon>
        <taxon>Hexapoda</taxon>
        <taxon>Insecta</taxon>
        <taxon>Pterygota</taxon>
        <taxon>Neoptera</taxon>
        <taxon>Polyneoptera</taxon>
        <taxon>Dictyoptera</taxon>
        <taxon>Blattodea</taxon>
        <taxon>Blattoidea</taxon>
        <taxon>Blattidae</taxon>
        <taxon>Blattinae</taxon>
        <taxon>Periplaneta</taxon>
    </lineage>
</organism>
<dbReference type="PANTHER" id="PTHR47326">
    <property type="entry name" value="TRANSPOSABLE ELEMENT TC3 TRANSPOSASE-LIKE PROTEIN"/>
    <property type="match status" value="1"/>
</dbReference>
<keyword evidence="1" id="KW-0812">Transmembrane</keyword>
<evidence type="ECO:0000256" key="1">
    <source>
        <dbReference type="SAM" id="Phobius"/>
    </source>
</evidence>
<keyword evidence="3" id="KW-1185">Reference proteome</keyword>
<keyword evidence="1" id="KW-1133">Transmembrane helix</keyword>
<gene>
    <name evidence="2" type="ORF">ANN_23647</name>
</gene>
<dbReference type="PANTHER" id="PTHR47326:SF1">
    <property type="entry name" value="HTH PSQ-TYPE DOMAIN-CONTAINING PROTEIN"/>
    <property type="match status" value="1"/>
</dbReference>
<dbReference type="EMBL" id="JAJSOF020000025">
    <property type="protein sequence ID" value="KAJ4435073.1"/>
    <property type="molecule type" value="Genomic_DNA"/>
</dbReference>
<sequence>MSRCSNSECFAVGGFISYHRFNIKEEITWTKFYCTEIVRGYVSEANVERVRESFTRSPQKSTVKASRELNIPQQTVWKILRKRLKLHPYRLQLLQALKPDDKAKRQSFCEEMQLRMETEDFIESLVISDEATFHLSGKVQKYNVTIWALENPNSYVKHVFDSPKVNVFCAISREKVYGPFFVCRGDSHSVINFNQMQVLGVQFKVCHGSLYVVIWLADEPREFNLPTLPQRRITYALEKLPSKYGVHSEENLPIRTDDNNALSKSATRISYKICHEIAKELKTFNEDEFSKRCLIILAGELCPQQVGKWKPYACLVEPWTDRLDTATCTHTLLSTDVHIRTDHVRYTLRYLHCCSVVSCSHPSDSALNGILRGKVEAVVGGASTFAILRFARKYLLQTIPPYLTVAVASLVILTYLPLRFGERKTQLSRSKERARSLSAVCAAARKLLERMIYCRGVTEGLLVKCSWKHFEVRSSYELMRKFFLGAVLCPTSCKNLGKGWFTINRERKRQRERERK</sequence>
<dbReference type="InterPro" id="IPR036397">
    <property type="entry name" value="RNaseH_sf"/>
</dbReference>
<proteinExistence type="predicted"/>
<reference evidence="2 3" key="1">
    <citation type="journal article" date="2022" name="Allergy">
        <title>Genome assembly and annotation of Periplaneta americana reveal a comprehensive cockroach allergen profile.</title>
        <authorList>
            <person name="Wang L."/>
            <person name="Xiong Q."/>
            <person name="Saelim N."/>
            <person name="Wang L."/>
            <person name="Nong W."/>
            <person name="Wan A.T."/>
            <person name="Shi M."/>
            <person name="Liu X."/>
            <person name="Cao Q."/>
            <person name="Hui J.H.L."/>
            <person name="Sookrung N."/>
            <person name="Leung T.F."/>
            <person name="Tungtrongchitr A."/>
            <person name="Tsui S.K.W."/>
        </authorList>
    </citation>
    <scope>NUCLEOTIDE SEQUENCE [LARGE SCALE GENOMIC DNA]</scope>
    <source>
        <strain evidence="2">PWHHKU_190912</strain>
    </source>
</reference>
<protein>
    <submittedName>
        <fullName evidence="2">Uncharacterized protein</fullName>
    </submittedName>
</protein>
<keyword evidence="1" id="KW-0472">Membrane</keyword>
<dbReference type="Proteomes" id="UP001148838">
    <property type="component" value="Unassembled WGS sequence"/>
</dbReference>
<evidence type="ECO:0000313" key="2">
    <source>
        <dbReference type="EMBL" id="KAJ4435073.1"/>
    </source>
</evidence>
<dbReference type="Gene3D" id="3.30.420.10">
    <property type="entry name" value="Ribonuclease H-like superfamily/Ribonuclease H"/>
    <property type="match status" value="1"/>
</dbReference>
<accession>A0ABQ8SLP5</accession>
<comment type="caution">
    <text evidence="2">The sequence shown here is derived from an EMBL/GenBank/DDBJ whole genome shotgun (WGS) entry which is preliminary data.</text>
</comment>
<name>A0ABQ8SLP5_PERAM</name>
<feature type="transmembrane region" description="Helical" evidence="1">
    <location>
        <begin position="399"/>
        <end position="418"/>
    </location>
</feature>
<evidence type="ECO:0000313" key="3">
    <source>
        <dbReference type="Proteomes" id="UP001148838"/>
    </source>
</evidence>